<dbReference type="InterPro" id="IPR029063">
    <property type="entry name" value="SAM-dependent_MTases_sf"/>
</dbReference>
<dbReference type="PANTHER" id="PTHR43861:SF3">
    <property type="entry name" value="PUTATIVE (AFU_ORTHOLOGUE AFUA_2G14390)-RELATED"/>
    <property type="match status" value="1"/>
</dbReference>
<dbReference type="PANTHER" id="PTHR43861">
    <property type="entry name" value="TRANS-ACONITATE 2-METHYLTRANSFERASE-RELATED"/>
    <property type="match status" value="1"/>
</dbReference>
<keyword evidence="1" id="KW-0808">Transferase</keyword>
<feature type="domain" description="Methyltransferase" evidence="2">
    <location>
        <begin position="38"/>
        <end position="130"/>
    </location>
</feature>
<dbReference type="Proteomes" id="UP001250932">
    <property type="component" value="Unassembled WGS sequence"/>
</dbReference>
<dbReference type="SUPFAM" id="SSF53335">
    <property type="entry name" value="S-adenosyl-L-methionine-dependent methyltransferases"/>
    <property type="match status" value="1"/>
</dbReference>
<dbReference type="GO" id="GO:0008168">
    <property type="term" value="F:methyltransferase activity"/>
    <property type="evidence" value="ECO:0007669"/>
    <property type="project" value="UniProtKB-KW"/>
</dbReference>
<name>A0ABU3KBK3_9BACT</name>
<evidence type="ECO:0000313" key="3">
    <source>
        <dbReference type="EMBL" id="MDT7043614.1"/>
    </source>
</evidence>
<protein>
    <submittedName>
        <fullName evidence="3">Class I SAM-dependent methyltransferase</fullName>
    </submittedName>
</protein>
<evidence type="ECO:0000259" key="2">
    <source>
        <dbReference type="Pfam" id="PF13649"/>
    </source>
</evidence>
<dbReference type="RefSeq" id="WP_313834180.1">
    <property type="nucleotide sequence ID" value="NZ_JAQOUE010000001.1"/>
</dbReference>
<dbReference type="EMBL" id="JAQOUE010000001">
    <property type="protein sequence ID" value="MDT7043614.1"/>
    <property type="molecule type" value="Genomic_DNA"/>
</dbReference>
<dbReference type="InterPro" id="IPR041698">
    <property type="entry name" value="Methyltransf_25"/>
</dbReference>
<dbReference type="CDD" id="cd02440">
    <property type="entry name" value="AdoMet_MTases"/>
    <property type="match status" value="1"/>
</dbReference>
<organism evidence="3 4">
    <name type="scientific">Candidatus Nitronereus thalassa</name>
    <dbReference type="NCBI Taxonomy" id="3020898"/>
    <lineage>
        <taxon>Bacteria</taxon>
        <taxon>Pseudomonadati</taxon>
        <taxon>Nitrospirota</taxon>
        <taxon>Nitrospiria</taxon>
        <taxon>Nitrospirales</taxon>
        <taxon>Nitrospiraceae</taxon>
        <taxon>Candidatus Nitronereus</taxon>
    </lineage>
</organism>
<dbReference type="Pfam" id="PF13649">
    <property type="entry name" value="Methyltransf_25"/>
    <property type="match status" value="1"/>
</dbReference>
<reference evidence="3 4" key="1">
    <citation type="journal article" date="2023" name="ISME J.">
        <title>Cultivation and genomic characterization of novel and ubiquitous marine nitrite-oxidizing bacteria from the Nitrospirales.</title>
        <authorList>
            <person name="Mueller A.J."/>
            <person name="Daebeler A."/>
            <person name="Herbold C.W."/>
            <person name="Kirkegaard R.H."/>
            <person name="Daims H."/>
        </authorList>
    </citation>
    <scope>NUCLEOTIDE SEQUENCE [LARGE SCALE GENOMIC DNA]</scope>
    <source>
        <strain evidence="3 4">EB</strain>
    </source>
</reference>
<proteinExistence type="predicted"/>
<keyword evidence="4" id="KW-1185">Reference proteome</keyword>
<gene>
    <name evidence="3" type="ORF">PPG34_14750</name>
</gene>
<evidence type="ECO:0000256" key="1">
    <source>
        <dbReference type="ARBA" id="ARBA00022679"/>
    </source>
</evidence>
<comment type="caution">
    <text evidence="3">The sequence shown here is derived from an EMBL/GenBank/DDBJ whole genome shotgun (WGS) entry which is preliminary data.</text>
</comment>
<sequence length="202" mass="23083">MDETFWNERYSQPEYVYGTDPNTFLQASISHFPTTGCVLCLAEGEGRNALFLAQQGYEVWAVDISASGKEKAEKLAREHGVSFEYIVANVNDFDFGEKTWDVIVSISAHTDPNTRKRVYRKSLKGLKENGIFILESYHPKQLQYETGGPKNVEWLVTLNDLIPYFSGQQIIHQRETERDVREGTFHTGKAFVTQFICKKISS</sequence>
<keyword evidence="3" id="KW-0489">Methyltransferase</keyword>
<dbReference type="Gene3D" id="3.40.50.150">
    <property type="entry name" value="Vaccinia Virus protein VP39"/>
    <property type="match status" value="1"/>
</dbReference>
<accession>A0ABU3KBK3</accession>
<dbReference type="GO" id="GO:0032259">
    <property type="term" value="P:methylation"/>
    <property type="evidence" value="ECO:0007669"/>
    <property type="project" value="UniProtKB-KW"/>
</dbReference>
<evidence type="ECO:0000313" key="4">
    <source>
        <dbReference type="Proteomes" id="UP001250932"/>
    </source>
</evidence>